<accession>A0A0W0U9G7</accession>
<organism evidence="1 2">
    <name type="scientific">Legionella geestiana</name>
    <dbReference type="NCBI Taxonomy" id="45065"/>
    <lineage>
        <taxon>Bacteria</taxon>
        <taxon>Pseudomonadati</taxon>
        <taxon>Pseudomonadota</taxon>
        <taxon>Gammaproteobacteria</taxon>
        <taxon>Legionellales</taxon>
        <taxon>Legionellaceae</taxon>
        <taxon>Legionella</taxon>
    </lineage>
</organism>
<dbReference type="STRING" id="45065.Lgee_0184"/>
<dbReference type="OrthoDB" id="5645662at2"/>
<dbReference type="Proteomes" id="UP000054785">
    <property type="component" value="Unassembled WGS sequence"/>
</dbReference>
<gene>
    <name evidence="1" type="ORF">Lgee_0184</name>
</gene>
<reference evidence="1 2" key="1">
    <citation type="submission" date="2015-11" db="EMBL/GenBank/DDBJ databases">
        <title>Genomic analysis of 38 Legionella species identifies large and diverse effector repertoires.</title>
        <authorList>
            <person name="Burstein D."/>
            <person name="Amaro F."/>
            <person name="Zusman T."/>
            <person name="Lifshitz Z."/>
            <person name="Cohen O."/>
            <person name="Gilbert J.A."/>
            <person name="Pupko T."/>
            <person name="Shuman H.A."/>
            <person name="Segal G."/>
        </authorList>
    </citation>
    <scope>NUCLEOTIDE SEQUENCE [LARGE SCALE GENOMIC DNA]</scope>
    <source>
        <strain evidence="1 2">ATCC 49504</strain>
    </source>
</reference>
<dbReference type="AlphaFoldDB" id="A0A0W0U9G7"/>
<dbReference type="PATRIC" id="fig|45065.4.peg.200"/>
<dbReference type="Pfam" id="PF07916">
    <property type="entry name" value="TraG_N"/>
    <property type="match status" value="1"/>
</dbReference>
<sequence length="521" mass="57899">MVVFSPLSLYTTYLGWQQYEVLFNALWQTGLLYLGFLMVGYRFLKNVLAPAGSTHHAAEHALNNFLYELAITFLICGIFVYPCVPLEEKALSFKPMCGIKKGSDAKTSTLKDTGTTYDEAFADVLTNNVKIPIGFAILQNYMSGLTYGLMKVTGCTDSLQAIEGDLISTYLPADVREQALNFHRQCFLEARNSYYNEPHDKAKVGEILKKYGGEEDLKWVGSKVFQTLYYGNIHARQPVPGFSFKEAPNSNLEKAAQRGDIDYSHLPEQGYPTCNQWWAKLKTDLVQVANNASVFDSHLNYYAVSDRVRTFKSTHPKAWGSQLTTEDYIAKMLLNDSRDMQANSVKNLMDNTNGAFGSTISHGLVNIGQWTKSWTSTPLKREAIMQTLPVMQAFLYFFLIIMTPVVLALSGYNPRALGSLCGLYIMAIFLQYLWHLVGFVERSVLDPLGQNDAVSAMRNMAVMFYFIAPMLLMRLSSHFGGEAGAGLSGLITEASQHSDHAAKAGSDIAKTGVKVASMGKL</sequence>
<proteinExistence type="predicted"/>
<dbReference type="EMBL" id="LNYC01000004">
    <property type="protein sequence ID" value="KTD04431.1"/>
    <property type="molecule type" value="Genomic_DNA"/>
</dbReference>
<name>A0A0W0U9G7_9GAMM</name>
<dbReference type="RefSeq" id="WP_058387034.1">
    <property type="nucleotide sequence ID" value="NZ_CAAAHN010000015.1"/>
</dbReference>
<evidence type="ECO:0000313" key="1">
    <source>
        <dbReference type="EMBL" id="KTD04431.1"/>
    </source>
</evidence>
<comment type="caution">
    <text evidence="1">The sequence shown here is derived from an EMBL/GenBank/DDBJ whole genome shotgun (WGS) entry which is preliminary data.</text>
</comment>
<protein>
    <submittedName>
        <fullName evidence="1">Membrane protein</fullName>
    </submittedName>
</protein>
<dbReference type="InterPro" id="IPR012931">
    <property type="entry name" value="TraG_N_Proteobacteria"/>
</dbReference>
<evidence type="ECO:0000313" key="2">
    <source>
        <dbReference type="Proteomes" id="UP000054785"/>
    </source>
</evidence>
<keyword evidence="2" id="KW-1185">Reference proteome</keyword>